<dbReference type="AlphaFoldDB" id="A0A0C2MUZ8"/>
<gene>
    <name evidence="1" type="ORF">RF11_07004</name>
</gene>
<keyword evidence="2" id="KW-1185">Reference proteome</keyword>
<name>A0A0C2MUZ8_THEKT</name>
<reference evidence="1 2" key="1">
    <citation type="journal article" date="2014" name="Genome Biol. Evol.">
        <title>The genome of the myxosporean Thelohanellus kitauei shows adaptations to nutrient acquisition within its fish host.</title>
        <authorList>
            <person name="Yang Y."/>
            <person name="Xiong J."/>
            <person name="Zhou Z."/>
            <person name="Huo F."/>
            <person name="Miao W."/>
            <person name="Ran C."/>
            <person name="Liu Y."/>
            <person name="Zhang J."/>
            <person name="Feng J."/>
            <person name="Wang M."/>
            <person name="Wang M."/>
            <person name="Wang L."/>
            <person name="Yao B."/>
        </authorList>
    </citation>
    <scope>NUCLEOTIDE SEQUENCE [LARGE SCALE GENOMIC DNA]</scope>
    <source>
        <strain evidence="1">Wuqing</strain>
    </source>
</reference>
<sequence>MTANREMMIKSFLKHKRSKKIHNLNIYYESSQSVYTDCNKKIYKPPVNYVSKNHDFDFDFNFDVFDQDDEIYVDSDNNDLLLFDTESYSVEESDGDLTEKNMDKLYGDDGNLNLTQTLTVTKKGPIQ</sequence>
<dbReference type="Proteomes" id="UP000031668">
    <property type="component" value="Unassembled WGS sequence"/>
</dbReference>
<evidence type="ECO:0000313" key="1">
    <source>
        <dbReference type="EMBL" id="KII65487.1"/>
    </source>
</evidence>
<dbReference type="EMBL" id="JWZT01003808">
    <property type="protein sequence ID" value="KII65487.1"/>
    <property type="molecule type" value="Genomic_DNA"/>
</dbReference>
<protein>
    <submittedName>
        <fullName evidence="1">Uncharacterized protein</fullName>
    </submittedName>
</protein>
<organism evidence="1 2">
    <name type="scientific">Thelohanellus kitauei</name>
    <name type="common">Myxosporean</name>
    <dbReference type="NCBI Taxonomy" id="669202"/>
    <lineage>
        <taxon>Eukaryota</taxon>
        <taxon>Metazoa</taxon>
        <taxon>Cnidaria</taxon>
        <taxon>Myxozoa</taxon>
        <taxon>Myxosporea</taxon>
        <taxon>Bivalvulida</taxon>
        <taxon>Platysporina</taxon>
        <taxon>Myxobolidae</taxon>
        <taxon>Thelohanellus</taxon>
    </lineage>
</organism>
<accession>A0A0C2MUZ8</accession>
<proteinExistence type="predicted"/>
<evidence type="ECO:0000313" key="2">
    <source>
        <dbReference type="Proteomes" id="UP000031668"/>
    </source>
</evidence>
<comment type="caution">
    <text evidence="1">The sequence shown here is derived from an EMBL/GenBank/DDBJ whole genome shotgun (WGS) entry which is preliminary data.</text>
</comment>